<sequence length="125" mass="13704">MAQNFITIYNKDGKAEEHLRANAVDLTRHCGYTWAPGKKTRPNDPAPIPKEDDDAPYLGHESQPKKEKAPLQVLKERATELGISFTNRATENSLKAKIEEAEAALPAAASEDAGGEGEEDETEEE</sequence>
<dbReference type="AlphaFoldDB" id="A0A4Z0F5S9"/>
<feature type="region of interest" description="Disordered" evidence="1">
    <location>
        <begin position="32"/>
        <end position="69"/>
    </location>
</feature>
<keyword evidence="3" id="KW-1185">Reference proteome</keyword>
<dbReference type="Proteomes" id="UP000297890">
    <property type="component" value="Unassembled WGS sequence"/>
</dbReference>
<proteinExistence type="predicted"/>
<feature type="region of interest" description="Disordered" evidence="1">
    <location>
        <begin position="100"/>
        <end position="125"/>
    </location>
</feature>
<dbReference type="RefSeq" id="WP_135282643.1">
    <property type="nucleotide sequence ID" value="NZ_SRIO01000019.1"/>
</dbReference>
<feature type="compositionally biased region" description="Acidic residues" evidence="1">
    <location>
        <begin position="113"/>
        <end position="125"/>
    </location>
</feature>
<comment type="caution">
    <text evidence="2">The sequence shown here is derived from an EMBL/GenBank/DDBJ whole genome shotgun (WGS) entry which is preliminary data.</text>
</comment>
<accession>A0A4Z0F5S9</accession>
<organism evidence="2 3">
    <name type="scientific">Candidatus Macondimonas diazotrophica</name>
    <dbReference type="NCBI Taxonomy" id="2305248"/>
    <lineage>
        <taxon>Bacteria</taxon>
        <taxon>Pseudomonadati</taxon>
        <taxon>Pseudomonadota</taxon>
        <taxon>Gammaproteobacteria</taxon>
        <taxon>Chromatiales</taxon>
        <taxon>Ectothiorhodospiraceae</taxon>
        <taxon>Candidatus Macondimonas</taxon>
    </lineage>
</organism>
<dbReference type="EMBL" id="SRIO01000019">
    <property type="protein sequence ID" value="TFZ81599.1"/>
    <property type="molecule type" value="Genomic_DNA"/>
</dbReference>
<gene>
    <name evidence="2" type="ORF">E4680_11905</name>
</gene>
<evidence type="ECO:0000256" key="1">
    <source>
        <dbReference type="SAM" id="MobiDB-lite"/>
    </source>
</evidence>
<evidence type="ECO:0000313" key="2">
    <source>
        <dbReference type="EMBL" id="TFZ81599.1"/>
    </source>
</evidence>
<name>A0A4Z0F5S9_9GAMM</name>
<evidence type="ECO:0000313" key="3">
    <source>
        <dbReference type="Proteomes" id="UP000297890"/>
    </source>
</evidence>
<protein>
    <submittedName>
        <fullName evidence="2">Uncharacterized protein</fullName>
    </submittedName>
</protein>
<reference evidence="2 3" key="1">
    <citation type="journal article" date="2019" name="ISME J.">
        <title>Candidatus Macondimonas diazotrophica, a novel gammaproteobacterial genus dominating crude-oil-contaminated coastal sediments.</title>
        <authorList>
            <person name="Karthikeyan S."/>
            <person name="Konstantinidis K."/>
        </authorList>
    </citation>
    <scope>NUCLEOTIDE SEQUENCE [LARGE SCALE GENOMIC DNA]</scope>
    <source>
        <strain evidence="2 3">KTK01</strain>
    </source>
</reference>
<feature type="compositionally biased region" description="Low complexity" evidence="1">
    <location>
        <begin position="103"/>
        <end position="112"/>
    </location>
</feature>